<evidence type="ECO:0000256" key="1">
    <source>
        <dbReference type="ARBA" id="ARBA00023015"/>
    </source>
</evidence>
<dbReference type="InterPro" id="IPR050204">
    <property type="entry name" value="AraC_XylS_family_regulators"/>
</dbReference>
<dbReference type="GO" id="GO:0003700">
    <property type="term" value="F:DNA-binding transcription factor activity"/>
    <property type="evidence" value="ECO:0007669"/>
    <property type="project" value="InterPro"/>
</dbReference>
<dbReference type="GO" id="GO:0043565">
    <property type="term" value="F:sequence-specific DNA binding"/>
    <property type="evidence" value="ECO:0007669"/>
    <property type="project" value="InterPro"/>
</dbReference>
<name>A0A5Q0MC70_VARPD</name>
<dbReference type="InterPro" id="IPR018060">
    <property type="entry name" value="HTH_AraC"/>
</dbReference>
<evidence type="ECO:0000313" key="5">
    <source>
        <dbReference type="EMBL" id="QFZ86933.1"/>
    </source>
</evidence>
<feature type="domain" description="HTH araC/xylS-type" evidence="4">
    <location>
        <begin position="149"/>
        <end position="248"/>
    </location>
</feature>
<dbReference type="EMBL" id="CP045644">
    <property type="protein sequence ID" value="QFZ86933.1"/>
    <property type="molecule type" value="Genomic_DNA"/>
</dbReference>
<proteinExistence type="predicted"/>
<evidence type="ECO:0000259" key="4">
    <source>
        <dbReference type="PROSITE" id="PS01124"/>
    </source>
</evidence>
<dbReference type="RefSeq" id="WP_153285372.1">
    <property type="nucleotide sequence ID" value="NZ_CP045644.1"/>
</dbReference>
<keyword evidence="1" id="KW-0805">Transcription regulation</keyword>
<organism evidence="5 6">
    <name type="scientific">Variovorax paradoxus</name>
    <dbReference type="NCBI Taxonomy" id="34073"/>
    <lineage>
        <taxon>Bacteria</taxon>
        <taxon>Pseudomonadati</taxon>
        <taxon>Pseudomonadota</taxon>
        <taxon>Betaproteobacteria</taxon>
        <taxon>Burkholderiales</taxon>
        <taxon>Comamonadaceae</taxon>
        <taxon>Variovorax</taxon>
    </lineage>
</organism>
<evidence type="ECO:0000313" key="6">
    <source>
        <dbReference type="Proteomes" id="UP000326780"/>
    </source>
</evidence>
<dbReference type="Pfam" id="PF12833">
    <property type="entry name" value="HTH_18"/>
    <property type="match status" value="1"/>
</dbReference>
<protein>
    <submittedName>
        <fullName evidence="5">Helix-turn-helix domain-containing protein</fullName>
    </submittedName>
</protein>
<evidence type="ECO:0000256" key="2">
    <source>
        <dbReference type="ARBA" id="ARBA00023125"/>
    </source>
</evidence>
<keyword evidence="2" id="KW-0238">DNA-binding</keyword>
<reference evidence="5 6" key="1">
    <citation type="submission" date="2019-10" db="EMBL/GenBank/DDBJ databases">
        <title>Complete genome sequence of Variovorax paradoxus 5C-2.</title>
        <authorList>
            <person name="Gogoleva N.E."/>
            <person name="Balkin A.S."/>
        </authorList>
    </citation>
    <scope>NUCLEOTIDE SEQUENCE [LARGE SCALE GENOMIC DNA]</scope>
    <source>
        <strain evidence="5 6">5C-2</strain>
    </source>
</reference>
<dbReference type="PROSITE" id="PS01124">
    <property type="entry name" value="HTH_ARAC_FAMILY_2"/>
    <property type="match status" value="1"/>
</dbReference>
<dbReference type="Proteomes" id="UP000326780">
    <property type="component" value="Chromosome"/>
</dbReference>
<accession>A0A5Q0MC70</accession>
<evidence type="ECO:0000256" key="3">
    <source>
        <dbReference type="ARBA" id="ARBA00023163"/>
    </source>
</evidence>
<sequence>MTAQNFLHLWDRSFLYVTPAIESDLTARSSVTLLASVSGHPFRLEAADGTRALCTAALVAPGTQRRLYVDGCGLLSLNLDPGSIAYRTLSRWMGARGILPIDAQCFGRLRDSFEAAQCGALAEHHLQSLSARMVEAVTGRPEPAGGLDPRIDNVMRVARSHAGPLPLQELSEVACLSPDRLTHLFREQAGVSIKNYLLWAKVRRSVQQFASGRPLAGIALDGGFASAAHMSRTFQCSFGLPPSFLSRRVCVTADEQAERVWGQ</sequence>
<keyword evidence="3" id="KW-0804">Transcription</keyword>
<dbReference type="AlphaFoldDB" id="A0A5Q0MC70"/>
<gene>
    <name evidence="5" type="ORF">GFK26_31250</name>
</gene>
<dbReference type="SMART" id="SM00342">
    <property type="entry name" value="HTH_ARAC"/>
    <property type="match status" value="1"/>
</dbReference>
<dbReference type="Gene3D" id="1.10.10.60">
    <property type="entry name" value="Homeodomain-like"/>
    <property type="match status" value="1"/>
</dbReference>
<dbReference type="PANTHER" id="PTHR46796">
    <property type="entry name" value="HTH-TYPE TRANSCRIPTIONAL ACTIVATOR RHAS-RELATED"/>
    <property type="match status" value="1"/>
</dbReference>